<dbReference type="Gene3D" id="4.10.520.10">
    <property type="entry name" value="IHF-like DNA-binding proteins"/>
    <property type="match status" value="1"/>
</dbReference>
<feature type="non-terminal residue" evidence="1">
    <location>
        <position position="98"/>
    </location>
</feature>
<gene>
    <name evidence="1" type="ORF">METZ01_LOCUS147377</name>
</gene>
<dbReference type="InterPro" id="IPR010992">
    <property type="entry name" value="IHF-like_DNA-bd_dom_sf"/>
</dbReference>
<dbReference type="InterPro" id="IPR000119">
    <property type="entry name" value="Hist_DNA-bd"/>
</dbReference>
<evidence type="ECO:0000313" key="1">
    <source>
        <dbReference type="EMBL" id="SVA94523.1"/>
    </source>
</evidence>
<organism evidence="1">
    <name type="scientific">marine metagenome</name>
    <dbReference type="NCBI Taxonomy" id="408172"/>
    <lineage>
        <taxon>unclassified sequences</taxon>
        <taxon>metagenomes</taxon>
        <taxon>ecological metagenomes</taxon>
    </lineage>
</organism>
<evidence type="ECO:0008006" key="2">
    <source>
        <dbReference type="Google" id="ProtNLM"/>
    </source>
</evidence>
<dbReference type="GO" id="GO:0005829">
    <property type="term" value="C:cytosol"/>
    <property type="evidence" value="ECO:0007669"/>
    <property type="project" value="TreeGrafter"/>
</dbReference>
<reference evidence="1" key="1">
    <citation type="submission" date="2018-05" db="EMBL/GenBank/DDBJ databases">
        <authorList>
            <person name="Lanie J.A."/>
            <person name="Ng W.-L."/>
            <person name="Kazmierczak K.M."/>
            <person name="Andrzejewski T.M."/>
            <person name="Davidsen T.M."/>
            <person name="Wayne K.J."/>
            <person name="Tettelin H."/>
            <person name="Glass J.I."/>
            <person name="Rusch D."/>
            <person name="Podicherti R."/>
            <person name="Tsui H.-C.T."/>
            <person name="Winkler M.E."/>
        </authorList>
    </citation>
    <scope>NUCLEOTIDE SEQUENCE</scope>
</reference>
<protein>
    <recommendedName>
        <fullName evidence="2">Integration host factor subunit alpha</fullName>
    </recommendedName>
</protein>
<dbReference type="PANTHER" id="PTHR33175:SF2">
    <property type="entry name" value="INTEGRATION HOST FACTOR SUBUNIT ALPHA"/>
    <property type="match status" value="1"/>
</dbReference>
<dbReference type="PANTHER" id="PTHR33175">
    <property type="entry name" value="DNA-BINDING PROTEIN HU"/>
    <property type="match status" value="1"/>
</dbReference>
<dbReference type="PRINTS" id="PR01727">
    <property type="entry name" value="DNABINDINGHU"/>
</dbReference>
<proteinExistence type="predicted"/>
<dbReference type="SMART" id="SM00411">
    <property type="entry name" value="BHL"/>
    <property type="match status" value="1"/>
</dbReference>
<dbReference type="GO" id="GO:0003677">
    <property type="term" value="F:DNA binding"/>
    <property type="evidence" value="ECO:0007669"/>
    <property type="project" value="InterPro"/>
</dbReference>
<sequence>MKKNITRDDIAEAINIEFGLSKKDCLDIVNDIIDSIILGLEQYQIFKIHNFGTFKLRRKNKRVGRNPKTKVEVEINERNVISFKPSKSVLSYINNKNV</sequence>
<dbReference type="Pfam" id="PF00216">
    <property type="entry name" value="Bac_DNA_binding"/>
    <property type="match status" value="1"/>
</dbReference>
<dbReference type="SUPFAM" id="SSF47729">
    <property type="entry name" value="IHF-like DNA-binding proteins"/>
    <property type="match status" value="1"/>
</dbReference>
<dbReference type="EMBL" id="UINC01023245">
    <property type="protein sequence ID" value="SVA94523.1"/>
    <property type="molecule type" value="Genomic_DNA"/>
</dbReference>
<dbReference type="GO" id="GO:0030527">
    <property type="term" value="F:structural constituent of chromatin"/>
    <property type="evidence" value="ECO:0007669"/>
    <property type="project" value="InterPro"/>
</dbReference>
<name>A0A382A0N7_9ZZZZ</name>
<accession>A0A382A0N7</accession>
<dbReference type="AlphaFoldDB" id="A0A382A0N7"/>